<protein>
    <submittedName>
        <fullName evidence="2">Aminobenzoyl-glutamate transport protein</fullName>
    </submittedName>
</protein>
<feature type="transmembrane region" description="Helical" evidence="1">
    <location>
        <begin position="218"/>
        <end position="240"/>
    </location>
</feature>
<feature type="transmembrane region" description="Helical" evidence="1">
    <location>
        <begin position="272"/>
        <end position="289"/>
    </location>
</feature>
<evidence type="ECO:0000313" key="3">
    <source>
        <dbReference type="Proteomes" id="UP000199682"/>
    </source>
</evidence>
<feature type="transmembrane region" description="Helical" evidence="1">
    <location>
        <begin position="388"/>
        <end position="409"/>
    </location>
</feature>
<name>A0A1G9FB07_9PSEU</name>
<feature type="transmembrane region" description="Helical" evidence="1">
    <location>
        <begin position="166"/>
        <end position="186"/>
    </location>
</feature>
<keyword evidence="1" id="KW-1133">Transmembrane helix</keyword>
<accession>A0A1G9FB07</accession>
<gene>
    <name evidence="2" type="ORF">SAMN04488074_107304</name>
</gene>
<dbReference type="PANTHER" id="PTHR30282">
    <property type="entry name" value="P-AMINOBENZOYL GLUTAMATE TRANSPORTER"/>
    <property type="match status" value="1"/>
</dbReference>
<evidence type="ECO:0000313" key="2">
    <source>
        <dbReference type="EMBL" id="SDK85531.1"/>
    </source>
</evidence>
<dbReference type="RefSeq" id="WP_090007082.1">
    <property type="nucleotide sequence ID" value="NZ_FNET01000007.1"/>
</dbReference>
<feature type="transmembrane region" description="Helical" evidence="1">
    <location>
        <begin position="446"/>
        <end position="464"/>
    </location>
</feature>
<proteinExistence type="predicted"/>
<dbReference type="GO" id="GO:1902604">
    <property type="term" value="P:p-aminobenzoyl-glutamate transmembrane transport"/>
    <property type="evidence" value="ECO:0007669"/>
    <property type="project" value="InterPro"/>
</dbReference>
<feature type="transmembrane region" description="Helical" evidence="1">
    <location>
        <begin position="34"/>
        <end position="58"/>
    </location>
</feature>
<keyword evidence="1" id="KW-0812">Transmembrane</keyword>
<dbReference type="InterPro" id="IPR004697">
    <property type="entry name" value="AbgT"/>
</dbReference>
<reference evidence="3" key="1">
    <citation type="submission" date="2016-10" db="EMBL/GenBank/DDBJ databases">
        <authorList>
            <person name="Varghese N."/>
            <person name="Submissions S."/>
        </authorList>
    </citation>
    <scope>NUCLEOTIDE SEQUENCE [LARGE SCALE GENOMIC DNA]</scope>
    <source>
        <strain evidence="3">DSM 44796</strain>
    </source>
</reference>
<sequence length="515" mass="54662">MAKPPWTRPAKRVFSSTLEGIERVGNRLPDPFMLFVYLFAVLAVVSTVFAAFGTTVTIPGTSKPIAIRGLFTGDGAEFLITKMIENFIEFPPLGNVLLMLMAVGVAERTGLLKAVVRAALTWVPGRVLPYAVAFVGFQAHVMSDVSMIVIPPLAALLFREAGRHPVAGLIGGFACVSGGYGAGLLLGSSDALLAGITSKAVDILPMGAGIDTHIAMNWFFTAASGLVLPFVGGWITAHIVEPRLGTYQDLEAGDDEVASGLDPVERRGLRNALITLAVYLLVVFGGWLVPGSPLRGDNGAFVPSPFLSGLVPILFVAFMATGIVYGISIRAVTSNRDVPRLMADSVKEVAGYIVLIFAVSQFIALFSWTNVGSLLAVKSAEALTALGLTGFGGILLFVALASLLNLFIISGSAMWSLMAPVFIPAFLLLGFEPGLVQAAFRIGDSATQIITPMNPYLLVLLTFVRKYQPGTGLGTLMARLSIYVIPFWVFWAALLAVFYFADIPVGPGTPIHLPQ</sequence>
<dbReference type="Proteomes" id="UP000199682">
    <property type="component" value="Unassembled WGS sequence"/>
</dbReference>
<feature type="transmembrane region" description="Helical" evidence="1">
    <location>
        <begin position="349"/>
        <end position="368"/>
    </location>
</feature>
<feature type="transmembrane region" description="Helical" evidence="1">
    <location>
        <begin position="127"/>
        <end position="154"/>
    </location>
</feature>
<keyword evidence="1" id="KW-0472">Membrane</keyword>
<feature type="transmembrane region" description="Helical" evidence="1">
    <location>
        <begin position="476"/>
        <end position="501"/>
    </location>
</feature>
<dbReference type="AlphaFoldDB" id="A0A1G9FB07"/>
<dbReference type="GO" id="GO:0015558">
    <property type="term" value="F:secondary active p-aminobenzoyl-glutamate transmembrane transporter activity"/>
    <property type="evidence" value="ECO:0007669"/>
    <property type="project" value="InterPro"/>
</dbReference>
<organism evidence="2 3">
    <name type="scientific">Lentzea albidocapillata subsp. violacea</name>
    <dbReference type="NCBI Taxonomy" id="128104"/>
    <lineage>
        <taxon>Bacteria</taxon>
        <taxon>Bacillati</taxon>
        <taxon>Actinomycetota</taxon>
        <taxon>Actinomycetes</taxon>
        <taxon>Pseudonocardiales</taxon>
        <taxon>Pseudonocardiaceae</taxon>
        <taxon>Lentzea</taxon>
    </lineage>
</organism>
<dbReference type="EMBL" id="FNET01000007">
    <property type="protein sequence ID" value="SDK85531.1"/>
    <property type="molecule type" value="Genomic_DNA"/>
</dbReference>
<dbReference type="Pfam" id="PF03806">
    <property type="entry name" value="ABG_transport"/>
    <property type="match status" value="1"/>
</dbReference>
<feature type="transmembrane region" description="Helical" evidence="1">
    <location>
        <begin position="421"/>
        <end position="440"/>
    </location>
</feature>
<evidence type="ECO:0000256" key="1">
    <source>
        <dbReference type="SAM" id="Phobius"/>
    </source>
</evidence>
<feature type="transmembrane region" description="Helical" evidence="1">
    <location>
        <begin position="309"/>
        <end position="328"/>
    </location>
</feature>
<dbReference type="PANTHER" id="PTHR30282:SF0">
    <property type="entry name" value="P-AMINOBENZOYL-GLUTAMATE TRANSPORT PROTEIN"/>
    <property type="match status" value="1"/>
</dbReference>